<name>A0A840STI9_9RHOB</name>
<dbReference type="InterPro" id="IPR055170">
    <property type="entry name" value="GFO_IDH_MocA-like_dom"/>
</dbReference>
<comment type="caution">
    <text evidence="4">The sequence shown here is derived from an EMBL/GenBank/DDBJ whole genome shotgun (WGS) entry which is preliminary data.</text>
</comment>
<dbReference type="SUPFAM" id="SSF51735">
    <property type="entry name" value="NAD(P)-binding Rossmann-fold domains"/>
    <property type="match status" value="1"/>
</dbReference>
<proteinExistence type="predicted"/>
<dbReference type="GO" id="GO:0000166">
    <property type="term" value="F:nucleotide binding"/>
    <property type="evidence" value="ECO:0007669"/>
    <property type="project" value="InterPro"/>
</dbReference>
<sequence length="373" mass="39870">MAASKPALRIGLIGTGFMGKTHAFGFAAAPRVFDLPFELVMHIVADRTQELAADAARTLGFARGVGDWRAIIDDPEIDVVDITAPNALHKEMALAAIAAGKHVYCEKPLAPLAADAREMADAAEAAGVKTQVGFNYLCNPMIGLAREMIAGGELGEIRSYRGVHAEDYMADAASPFSFRNDPVGGGALADIGSHALATAEYLLGPIAEVLGDCATVIRARPDGQGGSRAVQTDDVGRAFLRFGNGASGSVEANWIAMGRKMQHDFEVYGSKGALAFSQERFNELHFYSADDSAGRRGFRRIEAGPDHPPYGLFCVAPGHQLGFNDLKAIEVARYMDAIAGNAPEPFNFRAGLRVQQLVETIHQSAREGGWRRP</sequence>
<organism evidence="4 5">
    <name type="scientific">Amaricoccus macauensis</name>
    <dbReference type="NCBI Taxonomy" id="57001"/>
    <lineage>
        <taxon>Bacteria</taxon>
        <taxon>Pseudomonadati</taxon>
        <taxon>Pseudomonadota</taxon>
        <taxon>Alphaproteobacteria</taxon>
        <taxon>Rhodobacterales</taxon>
        <taxon>Paracoccaceae</taxon>
        <taxon>Amaricoccus</taxon>
    </lineage>
</organism>
<dbReference type="InterPro" id="IPR050463">
    <property type="entry name" value="Gfo/Idh/MocA_oxidrdct_glycsds"/>
</dbReference>
<protein>
    <submittedName>
        <fullName evidence="4">Putative dehydrogenase</fullName>
    </submittedName>
</protein>
<gene>
    <name evidence="4" type="ORF">HNP73_003093</name>
</gene>
<evidence type="ECO:0000259" key="2">
    <source>
        <dbReference type="Pfam" id="PF01408"/>
    </source>
</evidence>
<dbReference type="InterPro" id="IPR036291">
    <property type="entry name" value="NAD(P)-bd_dom_sf"/>
</dbReference>
<dbReference type="RefSeq" id="WP_184151490.1">
    <property type="nucleotide sequence ID" value="NZ_JACHFM010000003.1"/>
</dbReference>
<dbReference type="PANTHER" id="PTHR43818">
    <property type="entry name" value="BCDNA.GH03377"/>
    <property type="match status" value="1"/>
</dbReference>
<dbReference type="InterPro" id="IPR000683">
    <property type="entry name" value="Gfo/Idh/MocA-like_OxRdtase_N"/>
</dbReference>
<dbReference type="EMBL" id="JACHFM010000003">
    <property type="protein sequence ID" value="MBB5223146.1"/>
    <property type="molecule type" value="Genomic_DNA"/>
</dbReference>
<evidence type="ECO:0000259" key="3">
    <source>
        <dbReference type="Pfam" id="PF22725"/>
    </source>
</evidence>
<evidence type="ECO:0000256" key="1">
    <source>
        <dbReference type="ARBA" id="ARBA00023002"/>
    </source>
</evidence>
<keyword evidence="1" id="KW-0560">Oxidoreductase</keyword>
<feature type="domain" description="Gfo/Idh/MocA-like oxidoreductase N-terminal" evidence="2">
    <location>
        <begin position="8"/>
        <end position="134"/>
    </location>
</feature>
<feature type="domain" description="GFO/IDH/MocA-like oxidoreductase" evidence="3">
    <location>
        <begin position="145"/>
        <end position="274"/>
    </location>
</feature>
<dbReference type="PANTHER" id="PTHR43818:SF11">
    <property type="entry name" value="BCDNA.GH03377"/>
    <property type="match status" value="1"/>
</dbReference>
<dbReference type="GO" id="GO:0016491">
    <property type="term" value="F:oxidoreductase activity"/>
    <property type="evidence" value="ECO:0007669"/>
    <property type="project" value="UniProtKB-KW"/>
</dbReference>
<evidence type="ECO:0000313" key="4">
    <source>
        <dbReference type="EMBL" id="MBB5223146.1"/>
    </source>
</evidence>
<dbReference type="SUPFAM" id="SSF55347">
    <property type="entry name" value="Glyceraldehyde-3-phosphate dehydrogenase-like, C-terminal domain"/>
    <property type="match status" value="1"/>
</dbReference>
<dbReference type="Pfam" id="PF01408">
    <property type="entry name" value="GFO_IDH_MocA"/>
    <property type="match status" value="1"/>
</dbReference>
<dbReference type="Gene3D" id="3.40.50.720">
    <property type="entry name" value="NAD(P)-binding Rossmann-like Domain"/>
    <property type="match status" value="1"/>
</dbReference>
<evidence type="ECO:0000313" key="5">
    <source>
        <dbReference type="Proteomes" id="UP000549457"/>
    </source>
</evidence>
<dbReference type="Proteomes" id="UP000549457">
    <property type="component" value="Unassembled WGS sequence"/>
</dbReference>
<dbReference type="Pfam" id="PF22725">
    <property type="entry name" value="GFO_IDH_MocA_C3"/>
    <property type="match status" value="1"/>
</dbReference>
<accession>A0A840STI9</accession>
<keyword evidence="5" id="KW-1185">Reference proteome</keyword>
<reference evidence="4 5" key="1">
    <citation type="submission" date="2020-08" db="EMBL/GenBank/DDBJ databases">
        <title>Genomic Encyclopedia of Type Strains, Phase IV (KMG-IV): sequencing the most valuable type-strain genomes for metagenomic binning, comparative biology and taxonomic classification.</title>
        <authorList>
            <person name="Goeker M."/>
        </authorList>
    </citation>
    <scope>NUCLEOTIDE SEQUENCE [LARGE SCALE GENOMIC DNA]</scope>
    <source>
        <strain evidence="4 5">DSM 101730</strain>
    </source>
</reference>
<dbReference type="AlphaFoldDB" id="A0A840STI9"/>
<dbReference type="Gene3D" id="3.30.360.10">
    <property type="entry name" value="Dihydrodipicolinate Reductase, domain 2"/>
    <property type="match status" value="1"/>
</dbReference>